<dbReference type="Gene3D" id="2.30.42.10">
    <property type="match status" value="1"/>
</dbReference>
<protein>
    <recommendedName>
        <fullName evidence="3">PDZ domain-containing protein</fullName>
    </recommendedName>
</protein>
<dbReference type="InterPro" id="IPR051201">
    <property type="entry name" value="Chloro_Bact_Ser_Proteases"/>
</dbReference>
<dbReference type="InterPro" id="IPR036034">
    <property type="entry name" value="PDZ_sf"/>
</dbReference>
<dbReference type="PANTHER" id="PTHR43343">
    <property type="entry name" value="PEPTIDASE S12"/>
    <property type="match status" value="1"/>
</dbReference>
<keyword evidence="1" id="KW-0645">Protease</keyword>
<name>A0A0S8K2P8_UNCW3</name>
<reference evidence="4 5" key="1">
    <citation type="journal article" date="2015" name="Microbiome">
        <title>Genomic resolution of linkages in carbon, nitrogen, and sulfur cycling among widespread estuary sediment bacteria.</title>
        <authorList>
            <person name="Baker B.J."/>
            <person name="Lazar C.S."/>
            <person name="Teske A.P."/>
            <person name="Dick G.J."/>
        </authorList>
    </citation>
    <scope>NUCLEOTIDE SEQUENCE [LARGE SCALE GENOMIC DNA]</scope>
    <source>
        <strain evidence="4">SM1_77</strain>
    </source>
</reference>
<dbReference type="PRINTS" id="PR00834">
    <property type="entry name" value="PROTEASES2C"/>
</dbReference>
<dbReference type="InterPro" id="IPR001478">
    <property type="entry name" value="PDZ"/>
</dbReference>
<sequence length="324" mass="33965">MEELSHTAGSDDETTLLDAYSRTVVGVAEKISPSVVNIGVLKVRKEQGGAGSGLIITPDGYVLTNDHVVHGANLVEVKLNDGRKFGAQIVGTDPATDTAVLRIPASKLPSAHLGDSQKLKVGQLLVAIGNPFGFQCTVTAGVISALGRSLRSTNGRLIENIIQTDAALNPGSSGGPLVNSRGQVIGMNTAVIFPAQGLCFAIPINTVKRVVQMLISKGKVSRGYLGIIARPASIQRSIARALGLKQESGVGVVDVAPKSPAEQARIVPNDIILNIGGTSTTDVDELHRFLDENPAGQNYQINVLRGATLLKLSVLPQEIPPQEE</sequence>
<dbReference type="PROSITE" id="PS50106">
    <property type="entry name" value="PDZ"/>
    <property type="match status" value="1"/>
</dbReference>
<feature type="domain" description="PDZ" evidence="3">
    <location>
        <begin position="231"/>
        <end position="283"/>
    </location>
</feature>
<dbReference type="InterPro" id="IPR009003">
    <property type="entry name" value="Peptidase_S1_PA"/>
</dbReference>
<dbReference type="SUPFAM" id="SSF50494">
    <property type="entry name" value="Trypsin-like serine proteases"/>
    <property type="match status" value="1"/>
</dbReference>
<dbReference type="InterPro" id="IPR001940">
    <property type="entry name" value="Peptidase_S1C"/>
</dbReference>
<dbReference type="Pfam" id="PF13180">
    <property type="entry name" value="PDZ_2"/>
    <property type="match status" value="1"/>
</dbReference>
<dbReference type="Gene3D" id="2.40.10.120">
    <property type="match status" value="1"/>
</dbReference>
<dbReference type="SUPFAM" id="SSF50156">
    <property type="entry name" value="PDZ domain-like"/>
    <property type="match status" value="1"/>
</dbReference>
<comment type="caution">
    <text evidence="4">The sequence shown here is derived from an EMBL/GenBank/DDBJ whole genome shotgun (WGS) entry which is preliminary data.</text>
</comment>
<dbReference type="EMBL" id="LJVE01000015">
    <property type="protein sequence ID" value="KPL15403.1"/>
    <property type="molecule type" value="Genomic_DNA"/>
</dbReference>
<organism evidence="4 5">
    <name type="scientific">candidate division WOR_3 bacterium SM1_77</name>
    <dbReference type="NCBI Taxonomy" id="1703778"/>
    <lineage>
        <taxon>Bacteria</taxon>
        <taxon>Bacteria division WOR-3</taxon>
    </lineage>
</organism>
<dbReference type="CDD" id="cd06779">
    <property type="entry name" value="cpPDZ_Deg_HtrA-like"/>
    <property type="match status" value="1"/>
</dbReference>
<dbReference type="PANTHER" id="PTHR43343:SF3">
    <property type="entry name" value="PROTEASE DO-LIKE 8, CHLOROPLASTIC"/>
    <property type="match status" value="1"/>
</dbReference>
<evidence type="ECO:0000256" key="2">
    <source>
        <dbReference type="ARBA" id="ARBA00022801"/>
    </source>
</evidence>
<dbReference type="Proteomes" id="UP000050975">
    <property type="component" value="Unassembled WGS sequence"/>
</dbReference>
<keyword evidence="2" id="KW-0378">Hydrolase</keyword>
<dbReference type="Pfam" id="PF13365">
    <property type="entry name" value="Trypsin_2"/>
    <property type="match status" value="1"/>
</dbReference>
<proteinExistence type="predicted"/>
<evidence type="ECO:0000313" key="4">
    <source>
        <dbReference type="EMBL" id="KPL15403.1"/>
    </source>
</evidence>
<dbReference type="AlphaFoldDB" id="A0A0S8K2P8"/>
<evidence type="ECO:0000313" key="5">
    <source>
        <dbReference type="Proteomes" id="UP000050975"/>
    </source>
</evidence>
<dbReference type="GO" id="GO:0004252">
    <property type="term" value="F:serine-type endopeptidase activity"/>
    <property type="evidence" value="ECO:0007669"/>
    <property type="project" value="InterPro"/>
</dbReference>
<dbReference type="GO" id="GO:0006508">
    <property type="term" value="P:proteolysis"/>
    <property type="evidence" value="ECO:0007669"/>
    <property type="project" value="UniProtKB-KW"/>
</dbReference>
<accession>A0A0S8K2P8</accession>
<evidence type="ECO:0000259" key="3">
    <source>
        <dbReference type="PROSITE" id="PS50106"/>
    </source>
</evidence>
<gene>
    <name evidence="4" type="ORF">AMJ74_01590</name>
</gene>
<evidence type="ECO:0000256" key="1">
    <source>
        <dbReference type="ARBA" id="ARBA00022670"/>
    </source>
</evidence>